<dbReference type="Proteomes" id="UP000193427">
    <property type="component" value="Chromosome"/>
</dbReference>
<gene>
    <name evidence="1" type="ORF">A4W93_25725</name>
</gene>
<evidence type="ECO:0000313" key="2">
    <source>
        <dbReference type="Proteomes" id="UP000193427"/>
    </source>
</evidence>
<dbReference type="AlphaFoldDB" id="A0A1W6LFJ6"/>
<protein>
    <submittedName>
        <fullName evidence="1">Uncharacterized protein</fullName>
    </submittedName>
</protein>
<proteinExistence type="predicted"/>
<accession>A0A1W6LFJ6</accession>
<dbReference type="KEGG" id="rgu:A4W93_25725"/>
<evidence type="ECO:0000313" key="1">
    <source>
        <dbReference type="EMBL" id="ARN23035.1"/>
    </source>
</evidence>
<reference evidence="1 2" key="1">
    <citation type="submission" date="2016-04" db="EMBL/GenBank/DDBJ databases">
        <title>Complete genome sequence of natural rubber-degrading, novel Gram-negative bacterium, Rhizobacter gummiphilus strain NS21.</title>
        <authorList>
            <person name="Tabata M."/>
            <person name="Kasai D."/>
            <person name="Fukuda M."/>
        </authorList>
    </citation>
    <scope>NUCLEOTIDE SEQUENCE [LARGE SCALE GENOMIC DNA]</scope>
    <source>
        <strain evidence="1 2">NS21</strain>
    </source>
</reference>
<sequence>MALGSLITALKVVPWGDVITAAPAIVKGARKIFSRTEDDPAPVVPPGADPSERLRLLEARLQEMAEREQASAKLVEALAEQNAKVVEAIGVLRARARWLIAINAVLLVLLAVGVALSYGRFGGG</sequence>
<organism evidence="1 2">
    <name type="scientific">Piscinibacter gummiphilus</name>
    <dbReference type="NCBI Taxonomy" id="946333"/>
    <lineage>
        <taxon>Bacteria</taxon>
        <taxon>Pseudomonadati</taxon>
        <taxon>Pseudomonadota</taxon>
        <taxon>Betaproteobacteria</taxon>
        <taxon>Burkholderiales</taxon>
        <taxon>Sphaerotilaceae</taxon>
        <taxon>Piscinibacter</taxon>
    </lineage>
</organism>
<dbReference type="STRING" id="946333.A4W93_25725"/>
<dbReference type="RefSeq" id="WP_085753348.1">
    <property type="nucleotide sequence ID" value="NZ_BSPR01000015.1"/>
</dbReference>
<dbReference type="EMBL" id="CP015118">
    <property type="protein sequence ID" value="ARN23035.1"/>
    <property type="molecule type" value="Genomic_DNA"/>
</dbReference>
<keyword evidence="2" id="KW-1185">Reference proteome</keyword>
<name>A0A1W6LFJ6_9BURK</name>